<gene>
    <name evidence="5" type="primary">rpsB</name>
    <name evidence="7" type="ORF">A3J15_01845</name>
</gene>
<keyword evidence="3 5" id="KW-0687">Ribonucleoprotein</keyword>
<dbReference type="HAMAP" id="MF_00291_B">
    <property type="entry name" value="Ribosomal_uS2_B"/>
    <property type="match status" value="1"/>
</dbReference>
<dbReference type="PANTHER" id="PTHR12534:SF0">
    <property type="entry name" value="SMALL RIBOSOMAL SUBUNIT PROTEIN US2M"/>
    <property type="match status" value="1"/>
</dbReference>
<dbReference type="InterPro" id="IPR023591">
    <property type="entry name" value="Ribosomal_uS2_flav_dom_sf"/>
</dbReference>
<dbReference type="PRINTS" id="PR00395">
    <property type="entry name" value="RIBOSOMALS2"/>
</dbReference>
<dbReference type="GO" id="GO:0003735">
    <property type="term" value="F:structural constituent of ribosome"/>
    <property type="evidence" value="ECO:0007669"/>
    <property type="project" value="InterPro"/>
</dbReference>
<dbReference type="PANTHER" id="PTHR12534">
    <property type="entry name" value="30S RIBOSOMAL PROTEIN S2 PROKARYOTIC AND ORGANELLAR"/>
    <property type="match status" value="1"/>
</dbReference>
<dbReference type="STRING" id="1802074.A3J15_01845"/>
<evidence type="ECO:0000256" key="2">
    <source>
        <dbReference type="ARBA" id="ARBA00022980"/>
    </source>
</evidence>
<dbReference type="GO" id="GO:0015935">
    <property type="term" value="C:small ribosomal subunit"/>
    <property type="evidence" value="ECO:0007669"/>
    <property type="project" value="InterPro"/>
</dbReference>
<dbReference type="GO" id="GO:0006412">
    <property type="term" value="P:translation"/>
    <property type="evidence" value="ECO:0007669"/>
    <property type="project" value="UniProtKB-UniRule"/>
</dbReference>
<dbReference type="InterPro" id="IPR018130">
    <property type="entry name" value="Ribosomal_uS2_CS"/>
</dbReference>
<evidence type="ECO:0000256" key="6">
    <source>
        <dbReference type="RuleBase" id="RU003631"/>
    </source>
</evidence>
<protein>
    <recommendedName>
        <fullName evidence="4 5">Small ribosomal subunit protein uS2</fullName>
    </recommendedName>
</protein>
<comment type="similarity">
    <text evidence="1 5 6">Belongs to the universal ribosomal protein uS2 family.</text>
</comment>
<dbReference type="Gene3D" id="1.10.287.610">
    <property type="entry name" value="Helix hairpin bin"/>
    <property type="match status" value="1"/>
</dbReference>
<evidence type="ECO:0000256" key="4">
    <source>
        <dbReference type="ARBA" id="ARBA00035256"/>
    </source>
</evidence>
<sequence>MKKIEPEDLLAAGVHFGHKSWRVNPKARAFIYKMERGSSIIDLFQTADQLQKAKEFVFNLAGENKTLLIVASKKQIRYEISKLCSEHEIPFFAFKWVGGFLTNFDEVVKNIKKLNQLEEEKQSGGWSELPKHEIVQLEKKINRIKKVYNGVRNLKQVPDAIFIIDIKKEANVVKETVVKNIPTIALVDTNCDPNLVTYPIVGNDDAISAVMMIANEIVTSYIEGRKKDDKN</sequence>
<dbReference type="PROSITE" id="PS00963">
    <property type="entry name" value="RIBOSOMAL_S2_2"/>
    <property type="match status" value="1"/>
</dbReference>
<organism evidence="7 8">
    <name type="scientific">Candidatus Roizmanbacteria bacterium RIFCSPLOWO2_02_FULL_38_10</name>
    <dbReference type="NCBI Taxonomy" id="1802074"/>
    <lineage>
        <taxon>Bacteria</taxon>
        <taxon>Candidatus Roizmaniibacteriota</taxon>
    </lineage>
</organism>
<name>A0A1F7JKI0_9BACT</name>
<dbReference type="InterPro" id="IPR001865">
    <property type="entry name" value="Ribosomal_uS2"/>
</dbReference>
<accession>A0A1F7JKI0</accession>
<comment type="caution">
    <text evidence="7">The sequence shown here is derived from an EMBL/GenBank/DDBJ whole genome shotgun (WGS) entry which is preliminary data.</text>
</comment>
<evidence type="ECO:0000313" key="8">
    <source>
        <dbReference type="Proteomes" id="UP000176376"/>
    </source>
</evidence>
<evidence type="ECO:0000256" key="3">
    <source>
        <dbReference type="ARBA" id="ARBA00023274"/>
    </source>
</evidence>
<proteinExistence type="inferred from homology"/>
<evidence type="ECO:0000313" key="7">
    <source>
        <dbReference type="EMBL" id="OGK56116.1"/>
    </source>
</evidence>
<dbReference type="Gene3D" id="3.40.50.10490">
    <property type="entry name" value="Glucose-6-phosphate isomerase like protein, domain 1"/>
    <property type="match status" value="1"/>
</dbReference>
<dbReference type="CDD" id="cd01425">
    <property type="entry name" value="RPS2"/>
    <property type="match status" value="1"/>
</dbReference>
<dbReference type="Pfam" id="PF00318">
    <property type="entry name" value="Ribosomal_S2"/>
    <property type="match status" value="1"/>
</dbReference>
<dbReference type="SUPFAM" id="SSF52313">
    <property type="entry name" value="Ribosomal protein S2"/>
    <property type="match status" value="1"/>
</dbReference>
<evidence type="ECO:0000256" key="5">
    <source>
        <dbReference type="HAMAP-Rule" id="MF_00291"/>
    </source>
</evidence>
<dbReference type="InterPro" id="IPR005706">
    <property type="entry name" value="Ribosomal_uS2_bac/mit/plastid"/>
</dbReference>
<dbReference type="NCBIfam" id="TIGR01011">
    <property type="entry name" value="rpsB_bact"/>
    <property type="match status" value="1"/>
</dbReference>
<dbReference type="Proteomes" id="UP000176376">
    <property type="component" value="Unassembled WGS sequence"/>
</dbReference>
<evidence type="ECO:0000256" key="1">
    <source>
        <dbReference type="ARBA" id="ARBA00006242"/>
    </source>
</evidence>
<dbReference type="EMBL" id="MGAY01000047">
    <property type="protein sequence ID" value="OGK56116.1"/>
    <property type="molecule type" value="Genomic_DNA"/>
</dbReference>
<keyword evidence="2 5" id="KW-0689">Ribosomal protein</keyword>
<reference evidence="7 8" key="1">
    <citation type="journal article" date="2016" name="Nat. Commun.">
        <title>Thousands of microbial genomes shed light on interconnected biogeochemical processes in an aquifer system.</title>
        <authorList>
            <person name="Anantharaman K."/>
            <person name="Brown C.T."/>
            <person name="Hug L.A."/>
            <person name="Sharon I."/>
            <person name="Castelle C.J."/>
            <person name="Probst A.J."/>
            <person name="Thomas B.C."/>
            <person name="Singh A."/>
            <person name="Wilkins M.J."/>
            <person name="Karaoz U."/>
            <person name="Brodie E.L."/>
            <person name="Williams K.H."/>
            <person name="Hubbard S.S."/>
            <person name="Banfield J.F."/>
        </authorList>
    </citation>
    <scope>NUCLEOTIDE SEQUENCE [LARGE SCALE GENOMIC DNA]</scope>
</reference>
<dbReference type="AlphaFoldDB" id="A0A1F7JKI0"/>